<sequence>MLLYLVIFSVVIWGLLRHLAVLSSWVLSIVLQCPLEIGGVGWCRLSDVRIRLPSGLIVHVDLFQLHLFSVLVSKPLLLSLRDVRVEGGAHFFARTSTNKTRQSHGSFNVKRLLTSRIAQLVQYCGLHVARGHLVLLDALPDCMIHVTGDELLIETFRSREGWQLEMSCILTRGKAIRRHAIMGHSLLDLALQFRLSLDIAGGRLKNIRLRVEDPTFEISNGVFAVIDDQTFGKCDCADEDVVDTPSQPPLFLSMDDLSDLCIETNNCLMKYSSTTSSQDRLLTVSLRGLTIMKDSGRMQTRVTGLSVEDQHQRSSLRTSVLVLSYEKHSDRSDLQITSNSVQTSLSVKEVLWWRNHMDSVLLTMKKALNRSTYAANGSSSSSPLMFTVEVAAIFCDLVDIESFHSTLSVQYFSMTKVKNVLEVGVDSLCFAGPNVRVTDAVFEEHQWGHSVYVGAALVQYNFDKSTLSLLIGVDDCKIEWSEKLAEQIAKLLSVVRSSSADRGTSVAVNRISSVRVQMKRVAFLTVAKETTYLVWLCDLLSLESAILSKMVISAEKTKILSGTVHGTSIHLSELRNVDKFIPVNEDNVDPPWRNWNQSENDIRENERRAASDKRRMEFPQLCGEATMLCVTIERSALPTYCVTVSSNASVFLVWSPLLHRAIYHMVQITLNTFSRSDFADRLPKKSTGTFQFRVLSTESVEFVTELPRHHRIIWSVPSISFEVSSTKLCAMSPKLVIAMNDFEIVTAIDVCITRLPSDPQMDLLRRGFNEFTTTSNKVWTWAAASFVFYLPYEFNFSQIFDEFVNSIKWVKLLHGLKKEPFPPGAPLPADVRILFGEARLELEDDGFEILLQMSHELKEDEVYECERRRQMLSDRLLALKKLNPLIPQAMVDELFAMLLEKNSAIYVERWNKADHAKRPLFVSIWHDWDLRFFADASLHGFERCVELIREYDPLSMYPAGGLQFSTLWSRGVEFDMKEWSITFKDYPIPYLLTKNVHFFGNLVGAEEFEERGRSIRECQVHLPKPWDSLTIQRNMAPLKFYYDMQCESSDFSATYGPCWEPCLSMISLMWNNINAPSKDPSTPLPFWDKMRFLLHGRFLWLSSKVVTTMLASPDPYNTTETVEMCWDEFGLDWALGEVRICSALRVFMRTASRYDDSRILFLPDLRLRIVLDWICSGIHTTIML</sequence>
<dbReference type="PANTHER" id="PTHR15678">
    <property type="entry name" value="ANTIGEN MLAA-22-RELATED"/>
    <property type="match status" value="1"/>
</dbReference>
<keyword evidence="3" id="KW-1185">Reference proteome</keyword>
<reference evidence="2" key="1">
    <citation type="submission" date="2021-06" db="EMBL/GenBank/DDBJ databases">
        <title>Parelaphostrongylus tenuis whole genome reference sequence.</title>
        <authorList>
            <person name="Garwood T.J."/>
            <person name="Larsen P.A."/>
            <person name="Fountain-Jones N.M."/>
            <person name="Garbe J.R."/>
            <person name="Macchietto M.G."/>
            <person name="Kania S.A."/>
            <person name="Gerhold R.W."/>
            <person name="Richards J.E."/>
            <person name="Wolf T.M."/>
        </authorList>
    </citation>
    <scope>NUCLEOTIDE SEQUENCE</scope>
    <source>
        <strain evidence="2">MNPRO001-30</strain>
        <tissue evidence="2">Meninges</tissue>
    </source>
</reference>
<dbReference type="Proteomes" id="UP001196413">
    <property type="component" value="Unassembled WGS sequence"/>
</dbReference>
<dbReference type="SMART" id="SM01214">
    <property type="entry name" value="Fmp27_GFWDK"/>
    <property type="match status" value="1"/>
</dbReference>
<dbReference type="Pfam" id="PF10344">
    <property type="entry name" value="Hobbit"/>
    <property type="match status" value="1"/>
</dbReference>
<dbReference type="PANTHER" id="PTHR15678:SF6">
    <property type="entry name" value="BRIDGE-LIKE LIPID TRANSFER PROTEIN FAMILY MEMBER 2"/>
    <property type="match status" value="1"/>
</dbReference>
<evidence type="ECO:0000259" key="1">
    <source>
        <dbReference type="SMART" id="SM01214"/>
    </source>
</evidence>
<dbReference type="InterPro" id="IPR045167">
    <property type="entry name" value="Hobbit"/>
</dbReference>
<gene>
    <name evidence="2" type="ORF">KIN20_017479</name>
</gene>
<name>A0AAD5MZX5_PARTN</name>
<dbReference type="InterPro" id="IPR019441">
    <property type="entry name" value="FMP27/BLTP2/Hobbit_GFWDK_RBG"/>
</dbReference>
<evidence type="ECO:0000313" key="2">
    <source>
        <dbReference type="EMBL" id="KAJ1358911.1"/>
    </source>
</evidence>
<dbReference type="AlphaFoldDB" id="A0AAD5MZX5"/>
<protein>
    <recommendedName>
        <fullName evidence="1">FMP27/BLTP2/Hobbit GFWDK motif-containing RBG unit domain-containing protein</fullName>
    </recommendedName>
</protein>
<comment type="caution">
    <text evidence="2">The sequence shown here is derived from an EMBL/GenBank/DDBJ whole genome shotgun (WGS) entry which is preliminary data.</text>
</comment>
<dbReference type="EMBL" id="JAHQIW010003510">
    <property type="protein sequence ID" value="KAJ1358911.1"/>
    <property type="molecule type" value="Genomic_DNA"/>
</dbReference>
<organism evidence="2 3">
    <name type="scientific">Parelaphostrongylus tenuis</name>
    <name type="common">Meningeal worm</name>
    <dbReference type="NCBI Taxonomy" id="148309"/>
    <lineage>
        <taxon>Eukaryota</taxon>
        <taxon>Metazoa</taxon>
        <taxon>Ecdysozoa</taxon>
        <taxon>Nematoda</taxon>
        <taxon>Chromadorea</taxon>
        <taxon>Rhabditida</taxon>
        <taxon>Rhabditina</taxon>
        <taxon>Rhabditomorpha</taxon>
        <taxon>Strongyloidea</taxon>
        <taxon>Metastrongylidae</taxon>
        <taxon>Parelaphostrongylus</taxon>
    </lineage>
</organism>
<accession>A0AAD5MZX5</accession>
<feature type="domain" description="FMP27/BLTP2/Hobbit GFWDK motif-containing RBG unit" evidence="1">
    <location>
        <begin position="985"/>
        <end position="1118"/>
    </location>
</feature>
<evidence type="ECO:0000313" key="3">
    <source>
        <dbReference type="Proteomes" id="UP001196413"/>
    </source>
</evidence>
<proteinExistence type="predicted"/>